<sequence length="122" mass="14352">MCEQLSLIEQEEDVLVLEEEEVITPHQSEKRLLLKLLSSKYFNKEAFKNSIKRVWHPNKALSIRDISTNLFLAEFEDNRDKERVKHDDPWAFDEHLVLTKDVLSKSTSPSLRQTSGYEFMIS</sequence>
<name>A0AAD2AC55_9LAMI</name>
<gene>
    <name evidence="2" type="ORF">FPE_LOCUS32264</name>
</gene>
<dbReference type="Proteomes" id="UP000834106">
    <property type="component" value="Chromosome 21"/>
</dbReference>
<dbReference type="Pfam" id="PF14111">
    <property type="entry name" value="DUF4283"/>
    <property type="match status" value="1"/>
</dbReference>
<proteinExistence type="predicted"/>
<accession>A0AAD2AC55</accession>
<dbReference type="AlphaFoldDB" id="A0AAD2AC55"/>
<feature type="domain" description="DUF4283" evidence="1">
    <location>
        <begin position="35"/>
        <end position="100"/>
    </location>
</feature>
<protein>
    <recommendedName>
        <fullName evidence="1">DUF4283 domain-containing protein</fullName>
    </recommendedName>
</protein>
<reference evidence="2" key="1">
    <citation type="submission" date="2023-05" db="EMBL/GenBank/DDBJ databases">
        <authorList>
            <person name="Huff M."/>
        </authorList>
    </citation>
    <scope>NUCLEOTIDE SEQUENCE</scope>
</reference>
<evidence type="ECO:0000313" key="2">
    <source>
        <dbReference type="EMBL" id="CAI9784834.1"/>
    </source>
</evidence>
<evidence type="ECO:0000313" key="3">
    <source>
        <dbReference type="Proteomes" id="UP000834106"/>
    </source>
</evidence>
<dbReference type="EMBL" id="OU503056">
    <property type="protein sequence ID" value="CAI9784834.1"/>
    <property type="molecule type" value="Genomic_DNA"/>
</dbReference>
<keyword evidence="3" id="KW-1185">Reference proteome</keyword>
<organism evidence="2 3">
    <name type="scientific">Fraxinus pennsylvanica</name>
    <dbReference type="NCBI Taxonomy" id="56036"/>
    <lineage>
        <taxon>Eukaryota</taxon>
        <taxon>Viridiplantae</taxon>
        <taxon>Streptophyta</taxon>
        <taxon>Embryophyta</taxon>
        <taxon>Tracheophyta</taxon>
        <taxon>Spermatophyta</taxon>
        <taxon>Magnoliopsida</taxon>
        <taxon>eudicotyledons</taxon>
        <taxon>Gunneridae</taxon>
        <taxon>Pentapetalae</taxon>
        <taxon>asterids</taxon>
        <taxon>lamiids</taxon>
        <taxon>Lamiales</taxon>
        <taxon>Oleaceae</taxon>
        <taxon>Oleeae</taxon>
        <taxon>Fraxinus</taxon>
    </lineage>
</organism>
<evidence type="ECO:0000259" key="1">
    <source>
        <dbReference type="Pfam" id="PF14111"/>
    </source>
</evidence>
<dbReference type="InterPro" id="IPR025558">
    <property type="entry name" value="DUF4283"/>
</dbReference>